<dbReference type="Proteomes" id="UP000324159">
    <property type="component" value="Unassembled WGS sequence"/>
</dbReference>
<dbReference type="PROSITE" id="PS51168">
    <property type="entry name" value="CHORISMATE_MUT_2"/>
    <property type="match status" value="1"/>
</dbReference>
<dbReference type="InterPro" id="IPR036979">
    <property type="entry name" value="CM_dom_sf"/>
</dbReference>
<dbReference type="InterPro" id="IPR002701">
    <property type="entry name" value="CM_II_prokaryot"/>
</dbReference>
<dbReference type="FunFam" id="1.20.59.10:FF:000004">
    <property type="entry name" value="Prephenate dehydratase"/>
    <property type="match status" value="1"/>
</dbReference>
<dbReference type="PANTHER" id="PTHR38041">
    <property type="entry name" value="CHORISMATE MUTASE"/>
    <property type="match status" value="1"/>
</dbReference>
<keyword evidence="5" id="KW-1185">Reference proteome</keyword>
<dbReference type="Gene3D" id="1.20.59.10">
    <property type="entry name" value="Chorismate mutase"/>
    <property type="match status" value="1"/>
</dbReference>
<gene>
    <name evidence="4" type="ORF">EDC39_101519</name>
</gene>
<evidence type="ECO:0000256" key="2">
    <source>
        <dbReference type="ARBA" id="ARBA00023235"/>
    </source>
</evidence>
<protein>
    <recommendedName>
        <fullName evidence="1">chorismate mutase</fullName>
        <ecNumber evidence="1">5.4.99.5</ecNumber>
    </recommendedName>
</protein>
<dbReference type="GO" id="GO:0009697">
    <property type="term" value="P:salicylic acid biosynthetic process"/>
    <property type="evidence" value="ECO:0007669"/>
    <property type="project" value="TreeGrafter"/>
</dbReference>
<comment type="caution">
    <text evidence="4">The sequence shown here is derived from an EMBL/GenBank/DDBJ whole genome shotgun (WGS) entry which is preliminary data.</text>
</comment>
<evidence type="ECO:0000259" key="3">
    <source>
        <dbReference type="PROSITE" id="PS51168"/>
    </source>
</evidence>
<sequence length="90" mass="10589">MDFDQIREEIDRLDSELLRIFNRRAQLALDIGALKKERGLPIYDPDREKRILERVQQDNPGPLSNEAIVRLFERVIDESRSLERARAKGD</sequence>
<dbReference type="EC" id="5.4.99.5" evidence="1"/>
<accession>A0A5D3WNC1</accession>
<dbReference type="PANTHER" id="PTHR38041:SF1">
    <property type="entry name" value="CHORISMATE MUTASE"/>
    <property type="match status" value="1"/>
</dbReference>
<dbReference type="AlphaFoldDB" id="A0A5D3WNC1"/>
<evidence type="ECO:0000313" key="4">
    <source>
        <dbReference type="EMBL" id="TYP00351.1"/>
    </source>
</evidence>
<dbReference type="InterPro" id="IPR051331">
    <property type="entry name" value="Chorismate_mutase-related"/>
</dbReference>
<keyword evidence="2" id="KW-0413">Isomerase</keyword>
<dbReference type="EMBL" id="VNIB01000001">
    <property type="protein sequence ID" value="TYP00351.1"/>
    <property type="molecule type" value="Genomic_DNA"/>
</dbReference>
<dbReference type="SMART" id="SM00830">
    <property type="entry name" value="CM_2"/>
    <property type="match status" value="1"/>
</dbReference>
<organism evidence="4 5">
    <name type="scientific">Geothermobacter ehrlichii</name>
    <dbReference type="NCBI Taxonomy" id="213224"/>
    <lineage>
        <taxon>Bacteria</taxon>
        <taxon>Pseudomonadati</taxon>
        <taxon>Thermodesulfobacteriota</taxon>
        <taxon>Desulfuromonadia</taxon>
        <taxon>Desulfuromonadales</taxon>
        <taxon>Geothermobacteraceae</taxon>
        <taxon>Geothermobacter</taxon>
    </lineage>
</organism>
<proteinExistence type="predicted"/>
<dbReference type="GO" id="GO:0004106">
    <property type="term" value="F:chorismate mutase activity"/>
    <property type="evidence" value="ECO:0007669"/>
    <property type="project" value="UniProtKB-EC"/>
</dbReference>
<evidence type="ECO:0000313" key="5">
    <source>
        <dbReference type="Proteomes" id="UP000324159"/>
    </source>
</evidence>
<dbReference type="RefSeq" id="WP_148894548.1">
    <property type="nucleotide sequence ID" value="NZ_VNIB01000001.1"/>
</dbReference>
<dbReference type="GO" id="GO:0046417">
    <property type="term" value="P:chorismate metabolic process"/>
    <property type="evidence" value="ECO:0007669"/>
    <property type="project" value="InterPro"/>
</dbReference>
<dbReference type="InterPro" id="IPR036263">
    <property type="entry name" value="Chorismate_II_sf"/>
</dbReference>
<name>A0A5D3WNC1_9BACT</name>
<feature type="domain" description="Chorismate mutase" evidence="3">
    <location>
        <begin position="1"/>
        <end position="87"/>
    </location>
</feature>
<dbReference type="OrthoDB" id="9802281at2"/>
<dbReference type="Pfam" id="PF01817">
    <property type="entry name" value="CM_2"/>
    <property type="match status" value="1"/>
</dbReference>
<dbReference type="SUPFAM" id="SSF48600">
    <property type="entry name" value="Chorismate mutase II"/>
    <property type="match status" value="1"/>
</dbReference>
<reference evidence="4 5" key="1">
    <citation type="submission" date="2019-07" db="EMBL/GenBank/DDBJ databases">
        <title>Genomic Encyclopedia of Type Strains, Phase IV (KMG-IV): sequencing the most valuable type-strain genomes for metagenomic binning, comparative biology and taxonomic classification.</title>
        <authorList>
            <person name="Goeker M."/>
        </authorList>
    </citation>
    <scope>NUCLEOTIDE SEQUENCE [LARGE SCALE GENOMIC DNA]</scope>
    <source>
        <strain evidence="4 5">SS015</strain>
    </source>
</reference>
<evidence type="ECO:0000256" key="1">
    <source>
        <dbReference type="ARBA" id="ARBA00012404"/>
    </source>
</evidence>